<dbReference type="PROSITE" id="PS50846">
    <property type="entry name" value="HMA_2"/>
    <property type="match status" value="1"/>
</dbReference>
<dbReference type="InterPro" id="IPR036163">
    <property type="entry name" value="HMA_dom_sf"/>
</dbReference>
<evidence type="ECO:0000313" key="3">
    <source>
        <dbReference type="EMBL" id="MBF4764168.1"/>
    </source>
</evidence>
<dbReference type="EMBL" id="JADKPN010000008">
    <property type="protein sequence ID" value="MBF4764168.1"/>
    <property type="molecule type" value="Genomic_DNA"/>
</dbReference>
<dbReference type="CDD" id="cd00371">
    <property type="entry name" value="HMA"/>
    <property type="match status" value="1"/>
</dbReference>
<evidence type="ECO:0000313" key="4">
    <source>
        <dbReference type="Proteomes" id="UP000640489"/>
    </source>
</evidence>
<sequence length="72" mass="7240">MDDQTFTFTGTVTGMTCGHCVAAVTEEVGALDGVTDVRVDLASGELAVAGTHPLERARVAAAVDEAGYALAG</sequence>
<dbReference type="AlphaFoldDB" id="A0A930VFV6"/>
<dbReference type="InterPro" id="IPR017969">
    <property type="entry name" value="Heavy-metal-associated_CS"/>
</dbReference>
<reference evidence="3" key="1">
    <citation type="submission" date="2020-11" db="EMBL/GenBank/DDBJ databases">
        <title>Nocardioides sp. nov., isolated from Soil of Cynanchum wilfordii Hemsley rhizosphere.</title>
        <authorList>
            <person name="Lee J.-S."/>
            <person name="Suh M.K."/>
            <person name="Kim J.-S."/>
        </authorList>
    </citation>
    <scope>NUCLEOTIDE SEQUENCE</scope>
    <source>
        <strain evidence="3">KCTC 19275</strain>
    </source>
</reference>
<evidence type="ECO:0000256" key="1">
    <source>
        <dbReference type="ARBA" id="ARBA00022723"/>
    </source>
</evidence>
<comment type="caution">
    <text evidence="3">The sequence shown here is derived from an EMBL/GenBank/DDBJ whole genome shotgun (WGS) entry which is preliminary data.</text>
</comment>
<dbReference type="RefSeq" id="WP_194707363.1">
    <property type="nucleotide sequence ID" value="NZ_JADKPN010000008.1"/>
</dbReference>
<dbReference type="Proteomes" id="UP000640489">
    <property type="component" value="Unassembled WGS sequence"/>
</dbReference>
<evidence type="ECO:0000259" key="2">
    <source>
        <dbReference type="PROSITE" id="PS50846"/>
    </source>
</evidence>
<proteinExistence type="predicted"/>
<keyword evidence="1" id="KW-0479">Metal-binding</keyword>
<dbReference type="GO" id="GO:0046872">
    <property type="term" value="F:metal ion binding"/>
    <property type="evidence" value="ECO:0007669"/>
    <property type="project" value="UniProtKB-KW"/>
</dbReference>
<name>A0A930VFV6_9ACTN</name>
<dbReference type="InterPro" id="IPR006121">
    <property type="entry name" value="HMA_dom"/>
</dbReference>
<dbReference type="SUPFAM" id="SSF55008">
    <property type="entry name" value="HMA, heavy metal-associated domain"/>
    <property type="match status" value="1"/>
</dbReference>
<dbReference type="Pfam" id="PF00403">
    <property type="entry name" value="HMA"/>
    <property type="match status" value="1"/>
</dbReference>
<dbReference type="Gene3D" id="3.30.70.100">
    <property type="match status" value="1"/>
</dbReference>
<organism evidence="3 4">
    <name type="scientific">Nocardioides islandensis</name>
    <dbReference type="NCBI Taxonomy" id="433663"/>
    <lineage>
        <taxon>Bacteria</taxon>
        <taxon>Bacillati</taxon>
        <taxon>Actinomycetota</taxon>
        <taxon>Actinomycetes</taxon>
        <taxon>Propionibacteriales</taxon>
        <taxon>Nocardioidaceae</taxon>
        <taxon>Nocardioides</taxon>
    </lineage>
</organism>
<gene>
    <name evidence="3" type="ORF">ISU07_13620</name>
</gene>
<feature type="domain" description="HMA" evidence="2">
    <location>
        <begin position="6"/>
        <end position="71"/>
    </location>
</feature>
<keyword evidence="4" id="KW-1185">Reference proteome</keyword>
<protein>
    <submittedName>
        <fullName evidence="3">Heavy-metal-associated domain-containing protein</fullName>
    </submittedName>
</protein>
<dbReference type="PROSITE" id="PS01047">
    <property type="entry name" value="HMA_1"/>
    <property type="match status" value="1"/>
</dbReference>
<accession>A0A930VFV6</accession>